<dbReference type="PRINTS" id="PR00081">
    <property type="entry name" value="GDHRDH"/>
</dbReference>
<dbReference type="PANTHER" id="PTHR42879:SF2">
    <property type="entry name" value="3-OXOACYL-[ACYL-CARRIER-PROTEIN] REDUCTASE FABG"/>
    <property type="match status" value="1"/>
</dbReference>
<dbReference type="Gene3D" id="3.40.50.720">
    <property type="entry name" value="NAD(P)-binding Rossmann-like Domain"/>
    <property type="match status" value="1"/>
</dbReference>
<dbReference type="InterPro" id="IPR050259">
    <property type="entry name" value="SDR"/>
</dbReference>
<evidence type="ECO:0000313" key="4">
    <source>
        <dbReference type="Proteomes" id="UP000243518"/>
    </source>
</evidence>
<dbReference type="FunFam" id="3.40.50.720:FF:000084">
    <property type="entry name" value="Short-chain dehydrogenase reductase"/>
    <property type="match status" value="1"/>
</dbReference>
<dbReference type="GO" id="GO:0032787">
    <property type="term" value="P:monocarboxylic acid metabolic process"/>
    <property type="evidence" value="ECO:0007669"/>
    <property type="project" value="UniProtKB-ARBA"/>
</dbReference>
<accession>A0AAQ1JPH6</accession>
<reference evidence="3 4" key="1">
    <citation type="submission" date="2016-10" db="EMBL/GenBank/DDBJ databases">
        <authorList>
            <person name="Varghese N."/>
            <person name="Submissions S."/>
        </authorList>
    </citation>
    <scope>NUCLEOTIDE SEQUENCE [LARGE SCALE GENOMIC DNA]</scope>
    <source>
        <strain evidence="3 4">CECT 8317</strain>
    </source>
</reference>
<evidence type="ECO:0000256" key="1">
    <source>
        <dbReference type="ARBA" id="ARBA00006484"/>
    </source>
</evidence>
<dbReference type="RefSeq" id="WP_088274996.1">
    <property type="nucleotide sequence ID" value="NZ_FNVE01000003.1"/>
</dbReference>
<dbReference type="PRINTS" id="PR00080">
    <property type="entry name" value="SDRFAMILY"/>
</dbReference>
<feature type="domain" description="Ketoreductase" evidence="2">
    <location>
        <begin position="8"/>
        <end position="189"/>
    </location>
</feature>
<dbReference type="InterPro" id="IPR057326">
    <property type="entry name" value="KR_dom"/>
</dbReference>
<dbReference type="Proteomes" id="UP000243518">
    <property type="component" value="Unassembled WGS sequence"/>
</dbReference>
<organism evidence="3 4">
    <name type="scientific">Halopseudomonas aestusnigri</name>
    <dbReference type="NCBI Taxonomy" id="857252"/>
    <lineage>
        <taxon>Bacteria</taxon>
        <taxon>Pseudomonadati</taxon>
        <taxon>Pseudomonadota</taxon>
        <taxon>Gammaproteobacteria</taxon>
        <taxon>Pseudomonadales</taxon>
        <taxon>Pseudomonadaceae</taxon>
        <taxon>Halopseudomonas</taxon>
    </lineage>
</organism>
<evidence type="ECO:0000259" key="2">
    <source>
        <dbReference type="SMART" id="SM00822"/>
    </source>
</evidence>
<dbReference type="EMBL" id="FNVE01000003">
    <property type="protein sequence ID" value="SEG05162.1"/>
    <property type="molecule type" value="Genomic_DNA"/>
</dbReference>
<dbReference type="PANTHER" id="PTHR42879">
    <property type="entry name" value="3-OXOACYL-(ACYL-CARRIER-PROTEIN) REDUCTASE"/>
    <property type="match status" value="1"/>
</dbReference>
<dbReference type="NCBIfam" id="NF005559">
    <property type="entry name" value="PRK07231.1"/>
    <property type="match status" value="1"/>
</dbReference>
<dbReference type="InterPro" id="IPR036291">
    <property type="entry name" value="NAD(P)-bd_dom_sf"/>
</dbReference>
<protein>
    <submittedName>
        <fullName evidence="3">NAD(P)-dependent dehydrogenase, short-chain alcohol dehydrogenase family</fullName>
    </submittedName>
</protein>
<dbReference type="SUPFAM" id="SSF51735">
    <property type="entry name" value="NAD(P)-binding Rossmann-fold domains"/>
    <property type="match status" value="1"/>
</dbReference>
<comment type="similarity">
    <text evidence="1">Belongs to the short-chain dehydrogenases/reductases (SDR) family.</text>
</comment>
<dbReference type="InterPro" id="IPR020904">
    <property type="entry name" value="Sc_DH/Rdtase_CS"/>
</dbReference>
<dbReference type="Pfam" id="PF13561">
    <property type="entry name" value="adh_short_C2"/>
    <property type="match status" value="1"/>
</dbReference>
<name>A0AAQ1JPH6_9GAMM</name>
<dbReference type="InterPro" id="IPR002347">
    <property type="entry name" value="SDR_fam"/>
</dbReference>
<sequence>MTARMHNKVCFVTGGGSGIGAATAKKMAAEGATVVICGRTEGPLRDVVGEITAAGGKASYRVADVSNEAAFVGAIEATAEQFGRLDVMVNNAMAYTWGGVDQMTTADWHANFATTVDGTFWGTRTAMQLMKKQGGGSIVNIASICGVFGTAWMSGYSAAKAAVINFSRAVASEGAACGVRCNVVVPGVVATPATAGMLSDDASRNNTEKLIPMRRVGEADELANAVFFLASDEASYITGASLAVDGGRSSDLYTVFE</sequence>
<evidence type="ECO:0000313" key="3">
    <source>
        <dbReference type="EMBL" id="SEG05162.1"/>
    </source>
</evidence>
<dbReference type="CDD" id="cd05233">
    <property type="entry name" value="SDR_c"/>
    <property type="match status" value="1"/>
</dbReference>
<comment type="caution">
    <text evidence="3">The sequence shown here is derived from an EMBL/GenBank/DDBJ whole genome shotgun (WGS) entry which is preliminary data.</text>
</comment>
<keyword evidence="4" id="KW-1185">Reference proteome</keyword>
<dbReference type="AlphaFoldDB" id="A0AAQ1JPH6"/>
<dbReference type="SMART" id="SM00822">
    <property type="entry name" value="PKS_KR"/>
    <property type="match status" value="1"/>
</dbReference>
<proteinExistence type="inferred from homology"/>
<gene>
    <name evidence="3" type="ORF">SAMN05216586_10369</name>
</gene>
<dbReference type="PROSITE" id="PS00061">
    <property type="entry name" value="ADH_SHORT"/>
    <property type="match status" value="1"/>
</dbReference>